<dbReference type="PROSITE" id="PS00463">
    <property type="entry name" value="ZN2_CY6_FUNGAL_1"/>
    <property type="match status" value="1"/>
</dbReference>
<keyword evidence="3" id="KW-0238">DNA-binding</keyword>
<feature type="domain" description="Zn(2)-C6 fungal-type" evidence="7">
    <location>
        <begin position="88"/>
        <end position="118"/>
    </location>
</feature>
<evidence type="ECO:0000259" key="7">
    <source>
        <dbReference type="PROSITE" id="PS50048"/>
    </source>
</evidence>
<name>A0AAD6CQX8_9EURO</name>
<sequence>MDRFPRLPKSDQHSDTPGNEASSFTYDWVVPGFPQPLPVEFSANTELISPREDLVGSNSGELSINAKVQIPRSAQAATWTSTGRTSRACENCREQKAKCSGHHPTCNRCEDSGIRCSYSDRKKDKIMKEIDDLKTQIQTYEAIFREVYPRLDSLSAQYVDQTLGDQLVRSSSSSVFRSEPPAGIGHPSAIIDHTEEDFNRDENQAMGYVGEHSEMTWLYRLKRDLDQETSTPIKETHHRPSKSSLNYFQEDMEPFPLEIVDESETPPQHIADKLVESYLRVVHAAFPIIGKGVFLSQYRSFYSNPNSRPGKRWKAVLNLVFAIAAKHSTLVNSSPQEDIGDHMVYFSRAWRLSLGDIALLDHPNLQQVQVEGLSAFYLLANGKVNRSWRMIGIAIRSAVAMGLNLRSESFNIAHFSKETRYRVWWALFMLDTLVCVMIGRPPSYGNDFCTTPRPIPFREEDFGDKEVRQLITDFSMRQNLLNSLLSHGNSPGASESPVDNLMSPSFGSEKGKQSAQASPTKADSLAPNISLYFLYAVDLAFLMREAIETLYAPGATRRSWGEMENAISTFNKTADNWLSRLPIEFQFAQLNLNHPFARQRASLAFRFYTTKVVISQPCLRRLAHQPPGSTSPGPVCDAMASICVEAARSMLSTLPERTDASLLFEISPWWCVLHYVMQSTTIILVELFMRTESGTIEAADLLDDIRKAVNWLREMATRDPSSQRAWSVCVDILSQRGLDLHLEVS</sequence>
<keyword evidence="1" id="KW-0479">Metal-binding</keyword>
<evidence type="ECO:0000256" key="2">
    <source>
        <dbReference type="ARBA" id="ARBA00023015"/>
    </source>
</evidence>
<dbReference type="AlphaFoldDB" id="A0AAD6CQX8"/>
<dbReference type="GO" id="GO:0006351">
    <property type="term" value="P:DNA-templated transcription"/>
    <property type="evidence" value="ECO:0007669"/>
    <property type="project" value="InterPro"/>
</dbReference>
<dbReference type="SMART" id="SM00066">
    <property type="entry name" value="GAL4"/>
    <property type="match status" value="1"/>
</dbReference>
<feature type="region of interest" description="Disordered" evidence="6">
    <location>
        <begin position="489"/>
        <end position="520"/>
    </location>
</feature>
<accession>A0AAD6CQX8</accession>
<keyword evidence="9" id="KW-1185">Reference proteome</keyword>
<evidence type="ECO:0000256" key="3">
    <source>
        <dbReference type="ARBA" id="ARBA00023125"/>
    </source>
</evidence>
<feature type="region of interest" description="Disordered" evidence="6">
    <location>
        <begin position="1"/>
        <end position="21"/>
    </location>
</feature>
<gene>
    <name evidence="8" type="ORF">N7494_009757</name>
</gene>
<dbReference type="GO" id="GO:0008270">
    <property type="term" value="F:zinc ion binding"/>
    <property type="evidence" value="ECO:0007669"/>
    <property type="project" value="InterPro"/>
</dbReference>
<dbReference type="SUPFAM" id="SSF57701">
    <property type="entry name" value="Zn2/Cys6 DNA-binding domain"/>
    <property type="match status" value="1"/>
</dbReference>
<dbReference type="PROSITE" id="PS50048">
    <property type="entry name" value="ZN2_CY6_FUNGAL_2"/>
    <property type="match status" value="1"/>
</dbReference>
<reference evidence="8 9" key="1">
    <citation type="journal article" date="2023" name="IMA Fungus">
        <title>Comparative genomic study of the Penicillium genus elucidates a diverse pangenome and 15 lateral gene transfer events.</title>
        <authorList>
            <person name="Petersen C."/>
            <person name="Sorensen T."/>
            <person name="Nielsen M.R."/>
            <person name="Sondergaard T.E."/>
            <person name="Sorensen J.L."/>
            <person name="Fitzpatrick D.A."/>
            <person name="Frisvad J.C."/>
            <person name="Nielsen K.L."/>
        </authorList>
    </citation>
    <scope>NUCLEOTIDE SEQUENCE [LARGE SCALE GENOMIC DNA]</scope>
    <source>
        <strain evidence="8 9">IBT 35679</strain>
    </source>
</reference>
<dbReference type="PANTHER" id="PTHR47654">
    <property type="entry name" value="ZN(II)2CYS6 TRANSCRIPTION FACTOR (EUROFUNG)-RELATED"/>
    <property type="match status" value="1"/>
</dbReference>
<evidence type="ECO:0000256" key="4">
    <source>
        <dbReference type="ARBA" id="ARBA00023163"/>
    </source>
</evidence>
<dbReference type="InterPro" id="IPR036864">
    <property type="entry name" value="Zn2-C6_fun-type_DNA-bd_sf"/>
</dbReference>
<evidence type="ECO:0000313" key="9">
    <source>
        <dbReference type="Proteomes" id="UP001220324"/>
    </source>
</evidence>
<dbReference type="GO" id="GO:0003677">
    <property type="term" value="F:DNA binding"/>
    <property type="evidence" value="ECO:0007669"/>
    <property type="project" value="UniProtKB-KW"/>
</dbReference>
<dbReference type="CDD" id="cd12148">
    <property type="entry name" value="fungal_TF_MHR"/>
    <property type="match status" value="1"/>
</dbReference>
<evidence type="ECO:0000256" key="1">
    <source>
        <dbReference type="ARBA" id="ARBA00022723"/>
    </source>
</evidence>
<dbReference type="InterPro" id="IPR001138">
    <property type="entry name" value="Zn2Cys6_DnaBD"/>
</dbReference>
<proteinExistence type="predicted"/>
<evidence type="ECO:0000313" key="8">
    <source>
        <dbReference type="EMBL" id="KAJ5533205.1"/>
    </source>
</evidence>
<keyword evidence="4" id="KW-0804">Transcription</keyword>
<keyword evidence="2" id="KW-0805">Transcription regulation</keyword>
<dbReference type="PANTHER" id="PTHR47654:SF1">
    <property type="entry name" value="ZN(II)2CYS6 TRANSCRIPTION FACTOR (EUROFUNG)"/>
    <property type="match status" value="1"/>
</dbReference>
<dbReference type="GO" id="GO:0000981">
    <property type="term" value="F:DNA-binding transcription factor activity, RNA polymerase II-specific"/>
    <property type="evidence" value="ECO:0007669"/>
    <property type="project" value="InterPro"/>
</dbReference>
<comment type="caution">
    <text evidence="8">The sequence shown here is derived from an EMBL/GenBank/DDBJ whole genome shotgun (WGS) entry which is preliminary data.</text>
</comment>
<dbReference type="InterPro" id="IPR053230">
    <property type="entry name" value="Trans_reg_galc"/>
</dbReference>
<dbReference type="CDD" id="cd00067">
    <property type="entry name" value="GAL4"/>
    <property type="match status" value="1"/>
</dbReference>
<feature type="compositionally biased region" description="Basic and acidic residues" evidence="6">
    <location>
        <begin position="1"/>
        <end position="14"/>
    </location>
</feature>
<dbReference type="Gene3D" id="4.10.240.10">
    <property type="entry name" value="Zn(2)-C6 fungal-type DNA-binding domain"/>
    <property type="match status" value="1"/>
</dbReference>
<protein>
    <recommendedName>
        <fullName evidence="7">Zn(2)-C6 fungal-type domain-containing protein</fullName>
    </recommendedName>
</protein>
<dbReference type="Pfam" id="PF04082">
    <property type="entry name" value="Fungal_trans"/>
    <property type="match status" value="1"/>
</dbReference>
<dbReference type="SMART" id="SM00906">
    <property type="entry name" value="Fungal_trans"/>
    <property type="match status" value="1"/>
</dbReference>
<evidence type="ECO:0000256" key="5">
    <source>
        <dbReference type="ARBA" id="ARBA00023242"/>
    </source>
</evidence>
<dbReference type="Pfam" id="PF00172">
    <property type="entry name" value="Zn_clus"/>
    <property type="match status" value="1"/>
</dbReference>
<organism evidence="8 9">
    <name type="scientific">Penicillium frequentans</name>
    <dbReference type="NCBI Taxonomy" id="3151616"/>
    <lineage>
        <taxon>Eukaryota</taxon>
        <taxon>Fungi</taxon>
        <taxon>Dikarya</taxon>
        <taxon>Ascomycota</taxon>
        <taxon>Pezizomycotina</taxon>
        <taxon>Eurotiomycetes</taxon>
        <taxon>Eurotiomycetidae</taxon>
        <taxon>Eurotiales</taxon>
        <taxon>Aspergillaceae</taxon>
        <taxon>Penicillium</taxon>
    </lineage>
</organism>
<keyword evidence="5" id="KW-0539">Nucleus</keyword>
<dbReference type="EMBL" id="JAQIZZ010000007">
    <property type="protein sequence ID" value="KAJ5533205.1"/>
    <property type="molecule type" value="Genomic_DNA"/>
</dbReference>
<dbReference type="Proteomes" id="UP001220324">
    <property type="component" value="Unassembled WGS sequence"/>
</dbReference>
<evidence type="ECO:0000256" key="6">
    <source>
        <dbReference type="SAM" id="MobiDB-lite"/>
    </source>
</evidence>
<dbReference type="InterPro" id="IPR007219">
    <property type="entry name" value="XnlR_reg_dom"/>
</dbReference>